<feature type="chain" id="PRO_5045691738" evidence="1">
    <location>
        <begin position="28"/>
        <end position="766"/>
    </location>
</feature>
<dbReference type="InterPro" id="IPR006311">
    <property type="entry name" value="TAT_signal"/>
</dbReference>
<evidence type="ECO:0000256" key="1">
    <source>
        <dbReference type="SAM" id="SignalP"/>
    </source>
</evidence>
<comment type="caution">
    <text evidence="2">The sequence shown here is derived from an EMBL/GenBank/DDBJ whole genome shotgun (WGS) entry which is preliminary data.</text>
</comment>
<feature type="signal peptide" evidence="1">
    <location>
        <begin position="1"/>
        <end position="27"/>
    </location>
</feature>
<proteinExistence type="predicted"/>
<organism evidence="2 3">
    <name type="scientific">Hamadaea flava</name>
    <dbReference type="NCBI Taxonomy" id="1742688"/>
    <lineage>
        <taxon>Bacteria</taxon>
        <taxon>Bacillati</taxon>
        <taxon>Actinomycetota</taxon>
        <taxon>Actinomycetes</taxon>
        <taxon>Micromonosporales</taxon>
        <taxon>Micromonosporaceae</taxon>
        <taxon>Hamadaea</taxon>
    </lineage>
</organism>
<dbReference type="RefSeq" id="WP_253753310.1">
    <property type="nucleotide sequence ID" value="NZ_JAMZDZ010000001.1"/>
</dbReference>
<evidence type="ECO:0000313" key="3">
    <source>
        <dbReference type="Proteomes" id="UP001595816"/>
    </source>
</evidence>
<dbReference type="InterPro" id="IPR017853">
    <property type="entry name" value="GH"/>
</dbReference>
<sequence>MLRRRTLLQGAAVGVTGAVLPAVAAHADPITVSADGITLTANADGSITVDDGSADRITLTHFLFKDAVLGTQRTFGGTPSLITLPDGRPAIKVAYKLPASASALTITGTFDVTGHRAHLRYDVSGSATLTPTGFMIGRTVLSPTAAEAYTALTRWTRDAGGGIPYEVNAGGLYAETWSGARGYFRLAATTPAYTNATWLHAPGTATGTSSATTEATLVLGELRPQAAATVADQSALGAEIWTDQAFNLWDAAGQPMAVHAQVVNGGTTARTVTIGFWARDFDGALVASQTVTADLAAGAAWSGDFTVTAPPQGILLTEVTATAGADEALARTTLAVLPPYAYQAGQDSMFGIANYPWLLAPSQADVANLLRRIGVKWIRIAYDGAPGIPVADLDDLGIFHNVQKGGIPIGGTAEAKAAWAAEITALCTAAGARYYEAGNELNQPWMSGQGAAQYADDALIPLRAAMADTGATFKVMNCGLGGLDYNWLANFQAAGGWPRIDALAFHPGRGNFTPDYAPDPSTWTQGSTGSYWNFLGSIRKARELVAEYDAAAGKTTPTELWLTEAYACTKPNAWWNDTYRHAAENVLLSLALAKAEGVRGVNWYQLHDSTIHHPQAAEPANGEFHHGLMNRDTSAKPSLLAYATAARALDEATFDRWVAFDDPDLHGLAFSTPAGPMYVLWSRKDGYVLNADHAAGTSAYAAQETWVDTWQTKTTVQLAATRTHVRQVDCVGRETLLPKTQGRVSVVLDGAPRLYYGLCTNLGEDC</sequence>
<keyword evidence="1" id="KW-0732">Signal</keyword>
<dbReference type="PROSITE" id="PS51318">
    <property type="entry name" value="TAT"/>
    <property type="match status" value="1"/>
</dbReference>
<name>A0ABV8LQ14_9ACTN</name>
<dbReference type="Gene3D" id="3.20.20.80">
    <property type="entry name" value="Glycosidases"/>
    <property type="match status" value="1"/>
</dbReference>
<dbReference type="EMBL" id="JBHSAY010000009">
    <property type="protein sequence ID" value="MFC4132402.1"/>
    <property type="molecule type" value="Genomic_DNA"/>
</dbReference>
<dbReference type="Proteomes" id="UP001595816">
    <property type="component" value="Unassembled WGS sequence"/>
</dbReference>
<gene>
    <name evidence="2" type="ORF">ACFOZ4_17480</name>
</gene>
<protein>
    <submittedName>
        <fullName evidence="2">Uncharacterized protein</fullName>
    </submittedName>
</protein>
<accession>A0ABV8LQ14</accession>
<reference evidence="3" key="1">
    <citation type="journal article" date="2019" name="Int. J. Syst. Evol. Microbiol.">
        <title>The Global Catalogue of Microorganisms (GCM) 10K type strain sequencing project: providing services to taxonomists for standard genome sequencing and annotation.</title>
        <authorList>
            <consortium name="The Broad Institute Genomics Platform"/>
            <consortium name="The Broad Institute Genome Sequencing Center for Infectious Disease"/>
            <person name="Wu L."/>
            <person name="Ma J."/>
        </authorList>
    </citation>
    <scope>NUCLEOTIDE SEQUENCE [LARGE SCALE GENOMIC DNA]</scope>
    <source>
        <strain evidence="3">CGMCC 4.7289</strain>
    </source>
</reference>
<keyword evidence="3" id="KW-1185">Reference proteome</keyword>
<dbReference type="SUPFAM" id="SSF51445">
    <property type="entry name" value="(Trans)glycosidases"/>
    <property type="match status" value="1"/>
</dbReference>
<evidence type="ECO:0000313" key="2">
    <source>
        <dbReference type="EMBL" id="MFC4132402.1"/>
    </source>
</evidence>